<proteinExistence type="predicted"/>
<feature type="region of interest" description="Disordered" evidence="1">
    <location>
        <begin position="1"/>
        <end position="55"/>
    </location>
</feature>
<feature type="compositionally biased region" description="Pro residues" evidence="1">
    <location>
        <begin position="129"/>
        <end position="140"/>
    </location>
</feature>
<feature type="compositionally biased region" description="Low complexity" evidence="1">
    <location>
        <begin position="158"/>
        <end position="173"/>
    </location>
</feature>
<organism evidence="2 3">
    <name type="scientific">Kwoniella heveanensis BCC8398</name>
    <dbReference type="NCBI Taxonomy" id="1296120"/>
    <lineage>
        <taxon>Eukaryota</taxon>
        <taxon>Fungi</taxon>
        <taxon>Dikarya</taxon>
        <taxon>Basidiomycota</taxon>
        <taxon>Agaricomycotina</taxon>
        <taxon>Tremellomycetes</taxon>
        <taxon>Tremellales</taxon>
        <taxon>Cryptococcaceae</taxon>
        <taxon>Kwoniella</taxon>
    </lineage>
</organism>
<feature type="compositionally biased region" description="Low complexity" evidence="1">
    <location>
        <begin position="71"/>
        <end position="80"/>
    </location>
</feature>
<reference evidence="2 3" key="1">
    <citation type="submission" date="2013-07" db="EMBL/GenBank/DDBJ databases">
        <title>The Genome Sequence of Cryptococcus heveanensis BCC8398.</title>
        <authorList>
            <consortium name="The Broad Institute Genome Sequencing Platform"/>
            <person name="Cuomo C."/>
            <person name="Litvintseva A."/>
            <person name="Chen Y."/>
            <person name="Heitman J."/>
            <person name="Sun S."/>
            <person name="Springer D."/>
            <person name="Dromer F."/>
            <person name="Young S.K."/>
            <person name="Zeng Q."/>
            <person name="Gargeya S."/>
            <person name="Fitzgerald M."/>
            <person name="Abouelleil A."/>
            <person name="Alvarado L."/>
            <person name="Berlin A.M."/>
            <person name="Chapman S.B."/>
            <person name="Dewar J."/>
            <person name="Goldberg J."/>
            <person name="Griggs A."/>
            <person name="Gujja S."/>
            <person name="Hansen M."/>
            <person name="Howarth C."/>
            <person name="Imamovic A."/>
            <person name="Larimer J."/>
            <person name="McCowan C."/>
            <person name="Murphy C."/>
            <person name="Pearson M."/>
            <person name="Priest M."/>
            <person name="Roberts A."/>
            <person name="Saif S."/>
            <person name="Shea T."/>
            <person name="Sykes S."/>
            <person name="Wortman J."/>
            <person name="Nusbaum C."/>
            <person name="Birren B."/>
        </authorList>
    </citation>
    <scope>NUCLEOTIDE SEQUENCE [LARGE SCALE GENOMIC DNA]</scope>
    <source>
        <strain evidence="2 3">BCC8398</strain>
    </source>
</reference>
<evidence type="ECO:0000313" key="2">
    <source>
        <dbReference type="EMBL" id="OCF31270.1"/>
    </source>
</evidence>
<dbReference type="AlphaFoldDB" id="A0A1B9GJK0"/>
<feature type="compositionally biased region" description="Basic residues" evidence="1">
    <location>
        <begin position="38"/>
        <end position="49"/>
    </location>
</feature>
<sequence>MPIIPAYPDNASSPSDSTSEPARSVRFGSHVSTEPPRSRSKPRHTRRSCAYKDTTGYLGLAGEALAKLALSDGGDSSHSTSKTKRSRTFKTSKTSQNHNSHSSGKRSGYISSRHTSSRFADQTRLSTTPIPPPPPPPPPIIDLSEGSSRFGPPPPSRTRPSTSTSPDPSISAPGTFMSRTKETSGSGTTIATKRHGVQTYMQVRRRGTGKPKTSRLDPDADF</sequence>
<gene>
    <name evidence="2" type="ORF">I316_07056</name>
</gene>
<name>A0A1B9GJK0_9TREE</name>
<feature type="region of interest" description="Disordered" evidence="1">
    <location>
        <begin position="71"/>
        <end position="222"/>
    </location>
</feature>
<feature type="compositionally biased region" description="Basic residues" evidence="1">
    <location>
        <begin position="81"/>
        <end position="90"/>
    </location>
</feature>
<evidence type="ECO:0000256" key="1">
    <source>
        <dbReference type="SAM" id="MobiDB-lite"/>
    </source>
</evidence>
<evidence type="ECO:0000313" key="3">
    <source>
        <dbReference type="Proteomes" id="UP000092666"/>
    </source>
</evidence>
<protein>
    <submittedName>
        <fullName evidence="2">Uncharacterized protein</fullName>
    </submittedName>
</protein>
<reference evidence="3" key="2">
    <citation type="submission" date="2013-12" db="EMBL/GenBank/DDBJ databases">
        <title>Evolution of pathogenesis and genome organization in the Tremellales.</title>
        <authorList>
            <person name="Cuomo C."/>
            <person name="Litvintseva A."/>
            <person name="Heitman J."/>
            <person name="Chen Y."/>
            <person name="Sun S."/>
            <person name="Springer D."/>
            <person name="Dromer F."/>
            <person name="Young S."/>
            <person name="Zeng Q."/>
            <person name="Chapman S."/>
            <person name="Gujja S."/>
            <person name="Saif S."/>
            <person name="Birren B."/>
        </authorList>
    </citation>
    <scope>NUCLEOTIDE SEQUENCE [LARGE SCALE GENOMIC DNA]</scope>
    <source>
        <strain evidence="3">BCC8398</strain>
    </source>
</reference>
<dbReference type="EMBL" id="KV700136">
    <property type="protein sequence ID" value="OCF31270.1"/>
    <property type="molecule type" value="Genomic_DNA"/>
</dbReference>
<feature type="compositionally biased region" description="Polar residues" evidence="1">
    <location>
        <begin position="10"/>
        <end position="21"/>
    </location>
</feature>
<keyword evidence="3" id="KW-1185">Reference proteome</keyword>
<dbReference type="Proteomes" id="UP000092666">
    <property type="component" value="Unassembled WGS sequence"/>
</dbReference>
<feature type="compositionally biased region" description="Polar residues" evidence="1">
    <location>
        <begin position="109"/>
        <end position="128"/>
    </location>
</feature>
<accession>A0A1B9GJK0</accession>
<feature type="compositionally biased region" description="Basic residues" evidence="1">
    <location>
        <begin position="203"/>
        <end position="213"/>
    </location>
</feature>